<dbReference type="AlphaFoldDB" id="A0A0B6A5V1"/>
<reference evidence="1 2" key="1">
    <citation type="journal article" date="2015" name="Genome Announc.">
        <title>Complete genome sequences for 35 biothreat assay-relevant bacillus species.</title>
        <authorList>
            <person name="Johnson S.L."/>
            <person name="Daligault H.E."/>
            <person name="Davenport K.W."/>
            <person name="Jaissle J."/>
            <person name="Frey K.G."/>
            <person name="Ladner J.T."/>
            <person name="Broomall S.M."/>
            <person name="Bishop-Lilly K.A."/>
            <person name="Bruce D.C."/>
            <person name="Gibbons H.S."/>
            <person name="Coyne S.R."/>
            <person name="Lo C.C."/>
            <person name="Meincke L."/>
            <person name="Munk A.C."/>
            <person name="Koroleva G.I."/>
            <person name="Rosenzweig C.N."/>
            <person name="Palacios G.F."/>
            <person name="Redden C.L."/>
            <person name="Minogue T.D."/>
            <person name="Chain P.S."/>
        </authorList>
    </citation>
    <scope>NUCLEOTIDE SEQUENCE [LARGE SCALE GENOMIC DNA]</scope>
    <source>
        <strain evidence="2">ATCC 14581 / DSM 32 / JCM 2506 / NBRC 15308 / NCIMB 9376 / NCTC 10342 / NRRL B-14308 / VKM B-512</strain>
    </source>
</reference>
<accession>A0A0B6A5V1</accession>
<dbReference type="RefSeq" id="WP_034653238.1">
    <property type="nucleotide sequence ID" value="NZ_BCVB01000002.1"/>
</dbReference>
<sequence>MNSYTHIKEALQLAEQAVYQGQMNLNGANFQNAQMHLTIVQQQINEQKKQASSDKELKRMEEHLRHLREAQQAIQQNF</sequence>
<dbReference type="GeneID" id="93641905"/>
<name>A0A0B6A5V1_PRIM2</name>
<organism evidence="1 2">
    <name type="scientific">Priestia megaterium (strain ATCC 14581 / DSM 32 / CCUG 1817 / JCM 2506 / NBRC 15308 / NCIMB 9376 / NCTC 10342 / NRRL B-14308 / VKM B-512 / Ford 19)</name>
    <name type="common">Bacillus megaterium</name>
    <dbReference type="NCBI Taxonomy" id="1348623"/>
    <lineage>
        <taxon>Bacteria</taxon>
        <taxon>Bacillati</taxon>
        <taxon>Bacillota</taxon>
        <taxon>Bacilli</taxon>
        <taxon>Bacillales</taxon>
        <taxon>Bacillaceae</taxon>
        <taxon>Priestia</taxon>
    </lineage>
</organism>
<protein>
    <recommendedName>
        <fullName evidence="3">DUF2564 family protein</fullName>
    </recommendedName>
</protein>
<dbReference type="Proteomes" id="UP000031829">
    <property type="component" value="Chromosome"/>
</dbReference>
<dbReference type="EMBL" id="CP009920">
    <property type="protein sequence ID" value="AJI20320.1"/>
    <property type="molecule type" value="Genomic_DNA"/>
</dbReference>
<evidence type="ECO:0000313" key="2">
    <source>
        <dbReference type="Proteomes" id="UP000031829"/>
    </source>
</evidence>
<gene>
    <name evidence="1" type="ORF">BG04_3857</name>
</gene>
<evidence type="ECO:0008006" key="3">
    <source>
        <dbReference type="Google" id="ProtNLM"/>
    </source>
</evidence>
<dbReference type="HOGENOM" id="CLU_2614651_0_0_9"/>
<evidence type="ECO:0000313" key="1">
    <source>
        <dbReference type="EMBL" id="AJI20320.1"/>
    </source>
</evidence>
<dbReference type="KEGG" id="bmeg:BG04_3857"/>
<proteinExistence type="predicted"/>